<feature type="transmembrane region" description="Helical" evidence="1">
    <location>
        <begin position="182"/>
        <end position="202"/>
    </location>
</feature>
<feature type="transmembrane region" description="Helical" evidence="1">
    <location>
        <begin position="42"/>
        <end position="61"/>
    </location>
</feature>
<dbReference type="OrthoDB" id="1452981at2"/>
<protein>
    <recommendedName>
        <fullName evidence="4">Prenyltransferase</fullName>
    </recommendedName>
</protein>
<evidence type="ECO:0000313" key="3">
    <source>
        <dbReference type="Proteomes" id="UP000297998"/>
    </source>
</evidence>
<keyword evidence="3" id="KW-1185">Reference proteome</keyword>
<sequence>MKERKVVNRIIENIFFSNFFLILLSLALNIETNIKIGLPFNSIAYYSFISSITVLFYLYAYRVPKTIKISSNPRIQFYINYRKSIKYFTYFLLTVAIVAGIILTIKCIPNYEILSWKWIFGLIFTAFLSFGYYDFKLGISLRKTTFLKPFLIGWTWAITTVFLPVLFLMLKNETHYIIDAKFYFLFSQTFMYCVVNAILFDLKDFEDDSNRNLKTFVVKYGYHFTLNRIILPFIFLGFLSFVIFGIWYGLPLHRILFMLIPIICLAVFAFKLNRPKPILYYLIAIDGMILLKAICGILSVILFE</sequence>
<keyword evidence="1" id="KW-0812">Transmembrane</keyword>
<organism evidence="2 3">
    <name type="scientific">Empedobacter tilapiae</name>
    <dbReference type="NCBI Taxonomy" id="2491114"/>
    <lineage>
        <taxon>Bacteria</taxon>
        <taxon>Pseudomonadati</taxon>
        <taxon>Bacteroidota</taxon>
        <taxon>Flavobacteriia</taxon>
        <taxon>Flavobacteriales</taxon>
        <taxon>Weeksellaceae</taxon>
        <taxon>Empedobacter</taxon>
    </lineage>
</organism>
<feature type="transmembrane region" description="Helical" evidence="1">
    <location>
        <begin position="279"/>
        <end position="303"/>
    </location>
</feature>
<reference evidence="2 3" key="1">
    <citation type="submission" date="2019-03" db="EMBL/GenBank/DDBJ databases">
        <title>Empedobacter tilapiae sp. nov., isolated from an intestine of Nile tilapia Oreochromis niloticus.</title>
        <authorList>
            <person name="Kim Y.-O."/>
            <person name="Yoon J.-H."/>
        </authorList>
    </citation>
    <scope>NUCLEOTIDE SEQUENCE [LARGE SCALE GENOMIC DNA]</scope>
    <source>
        <strain evidence="2 3">MRS2</strain>
    </source>
</reference>
<feature type="transmembrane region" description="Helical" evidence="1">
    <location>
        <begin position="87"/>
        <end position="105"/>
    </location>
</feature>
<dbReference type="Proteomes" id="UP000297998">
    <property type="component" value="Unassembled WGS sequence"/>
</dbReference>
<evidence type="ECO:0000313" key="2">
    <source>
        <dbReference type="EMBL" id="TGN26372.1"/>
    </source>
</evidence>
<evidence type="ECO:0000256" key="1">
    <source>
        <dbReference type="SAM" id="Phobius"/>
    </source>
</evidence>
<evidence type="ECO:0008006" key="4">
    <source>
        <dbReference type="Google" id="ProtNLM"/>
    </source>
</evidence>
<keyword evidence="1" id="KW-1133">Transmembrane helix</keyword>
<accession>A0A4Z1BR71</accession>
<gene>
    <name evidence="2" type="ORF">E4J94_11110</name>
</gene>
<dbReference type="EMBL" id="SRPE01000007">
    <property type="protein sequence ID" value="TGN26372.1"/>
    <property type="molecule type" value="Genomic_DNA"/>
</dbReference>
<feature type="transmembrane region" description="Helical" evidence="1">
    <location>
        <begin position="255"/>
        <end position="272"/>
    </location>
</feature>
<proteinExistence type="predicted"/>
<feature type="transmembrane region" description="Helical" evidence="1">
    <location>
        <begin position="229"/>
        <end position="249"/>
    </location>
</feature>
<dbReference type="RefSeq" id="WP_135835876.1">
    <property type="nucleotide sequence ID" value="NZ_SRPE01000007.1"/>
</dbReference>
<feature type="transmembrane region" description="Helical" evidence="1">
    <location>
        <begin position="12"/>
        <end position="30"/>
    </location>
</feature>
<dbReference type="AlphaFoldDB" id="A0A4Z1BR71"/>
<keyword evidence="1" id="KW-0472">Membrane</keyword>
<feature type="transmembrane region" description="Helical" evidence="1">
    <location>
        <begin position="147"/>
        <end position="170"/>
    </location>
</feature>
<comment type="caution">
    <text evidence="2">The sequence shown here is derived from an EMBL/GenBank/DDBJ whole genome shotgun (WGS) entry which is preliminary data.</text>
</comment>
<feature type="transmembrane region" description="Helical" evidence="1">
    <location>
        <begin position="117"/>
        <end position="135"/>
    </location>
</feature>
<name>A0A4Z1BR71_9FLAO</name>